<evidence type="ECO:0000256" key="1">
    <source>
        <dbReference type="ARBA" id="ARBA00010062"/>
    </source>
</evidence>
<feature type="domain" description="Leucine-binding protein" evidence="5">
    <location>
        <begin position="52"/>
        <end position="358"/>
    </location>
</feature>
<dbReference type="RefSeq" id="WP_111254310.1">
    <property type="nucleotide sequence ID" value="NZ_POTW01000016.1"/>
</dbReference>
<comment type="caution">
    <text evidence="6">The sequence shown here is derived from an EMBL/GenBank/DDBJ whole genome shotgun (WGS) entry which is preliminary data.</text>
</comment>
<dbReference type="PANTHER" id="PTHR30483:SF6">
    <property type="entry name" value="PERIPLASMIC BINDING PROTEIN OF ABC TRANSPORTER FOR NATURAL AMINO ACIDS"/>
    <property type="match status" value="1"/>
</dbReference>
<evidence type="ECO:0000259" key="5">
    <source>
        <dbReference type="Pfam" id="PF13458"/>
    </source>
</evidence>
<comment type="similarity">
    <text evidence="1">Belongs to the leucine-binding protein family.</text>
</comment>
<feature type="region of interest" description="Disordered" evidence="3">
    <location>
        <begin position="26"/>
        <end position="52"/>
    </location>
</feature>
<dbReference type="Proteomes" id="UP000248764">
    <property type="component" value="Unassembled WGS sequence"/>
</dbReference>
<keyword evidence="2 4" id="KW-0732">Signal</keyword>
<keyword evidence="7" id="KW-1185">Reference proteome</keyword>
<gene>
    <name evidence="6" type="ORF">C1I92_08870</name>
</gene>
<feature type="signal peptide" evidence="4">
    <location>
        <begin position="1"/>
        <end position="22"/>
    </location>
</feature>
<accession>A0A2W2BEA8</accession>
<organism evidence="6 7">
    <name type="scientific">Jiangella anatolica</name>
    <dbReference type="NCBI Taxonomy" id="2670374"/>
    <lineage>
        <taxon>Bacteria</taxon>
        <taxon>Bacillati</taxon>
        <taxon>Actinomycetota</taxon>
        <taxon>Actinomycetes</taxon>
        <taxon>Jiangellales</taxon>
        <taxon>Jiangellaceae</taxon>
        <taxon>Jiangella</taxon>
    </lineage>
</organism>
<name>A0A2W2BEA8_9ACTN</name>
<sequence>MTRTSRLWRSLAVAGAASLVLAACGGDDDGGSDDESPAATGDGGEQATSEDPLRLGTLLPETGNLAFLGPPEFAGVDLAIQEINEAGGVLGHDVEVTHTDSSDASNTAVTQQSTDSLLNAGVAAIIGAASSGVSFTVLDRIVQDETIMFSPANTSPDFTTYNDDGLYFRTAPSDVLQGQVLGDTILGDGHANVAIMNLDDAYGNGLAQYLTETLESGGGTVAAQIVYDPQASNYTSEVSQIAAAAPDAIALIGFEETVTIIPELVNQNIGPQQIPLYFVDGNLSNYGDQLPAGLLDGNKGTQPGAEIGDDFRNQMLEIDPELQDFNYGPESYDATVLLALASIAAESVESRDIADNLVDVSREGTACTTFEECAGLLADGEDIDYNGVSGPIEFTEAGDPETATIGVYQYGPDNTLTPLDFVERTMSE</sequence>
<evidence type="ECO:0000313" key="7">
    <source>
        <dbReference type="Proteomes" id="UP000248764"/>
    </source>
</evidence>
<evidence type="ECO:0000256" key="3">
    <source>
        <dbReference type="SAM" id="MobiDB-lite"/>
    </source>
</evidence>
<evidence type="ECO:0000256" key="2">
    <source>
        <dbReference type="ARBA" id="ARBA00022729"/>
    </source>
</evidence>
<evidence type="ECO:0000256" key="4">
    <source>
        <dbReference type="SAM" id="SignalP"/>
    </source>
</evidence>
<evidence type="ECO:0000313" key="6">
    <source>
        <dbReference type="EMBL" id="PZF84332.1"/>
    </source>
</evidence>
<dbReference type="Pfam" id="PF13458">
    <property type="entry name" value="Peripla_BP_6"/>
    <property type="match status" value="1"/>
</dbReference>
<proteinExistence type="inferred from homology"/>
<dbReference type="PANTHER" id="PTHR30483">
    <property type="entry name" value="LEUCINE-SPECIFIC-BINDING PROTEIN"/>
    <property type="match status" value="1"/>
</dbReference>
<dbReference type="SUPFAM" id="SSF53822">
    <property type="entry name" value="Periplasmic binding protein-like I"/>
    <property type="match status" value="1"/>
</dbReference>
<dbReference type="Gene3D" id="3.40.50.2300">
    <property type="match status" value="3"/>
</dbReference>
<feature type="compositionally biased region" description="Acidic residues" evidence="3">
    <location>
        <begin position="26"/>
        <end position="36"/>
    </location>
</feature>
<dbReference type="InterPro" id="IPR028081">
    <property type="entry name" value="Leu-bd"/>
</dbReference>
<reference evidence="6 7" key="1">
    <citation type="submission" date="2018-01" db="EMBL/GenBank/DDBJ databases">
        <title>Draft genome sequence of Jiangella sp. GTF31.</title>
        <authorList>
            <person name="Sahin N."/>
            <person name="Ay H."/>
            <person name="Saygin H."/>
        </authorList>
    </citation>
    <scope>NUCLEOTIDE SEQUENCE [LARGE SCALE GENOMIC DNA]</scope>
    <source>
        <strain evidence="6 7">GTF31</strain>
    </source>
</reference>
<dbReference type="EMBL" id="POTW01000016">
    <property type="protein sequence ID" value="PZF84332.1"/>
    <property type="molecule type" value="Genomic_DNA"/>
</dbReference>
<feature type="chain" id="PRO_5015880968" evidence="4">
    <location>
        <begin position="23"/>
        <end position="428"/>
    </location>
</feature>
<dbReference type="InterPro" id="IPR028082">
    <property type="entry name" value="Peripla_BP_I"/>
</dbReference>
<dbReference type="PROSITE" id="PS51257">
    <property type="entry name" value="PROKAR_LIPOPROTEIN"/>
    <property type="match status" value="1"/>
</dbReference>
<dbReference type="AlphaFoldDB" id="A0A2W2BEA8"/>
<protein>
    <submittedName>
        <fullName evidence="6">Amino acid ABC transporter substrate-binding protein</fullName>
    </submittedName>
</protein>
<dbReference type="CDD" id="cd06346">
    <property type="entry name" value="PBP1_ABC_ligand_binding-like"/>
    <property type="match status" value="1"/>
</dbReference>
<dbReference type="InterPro" id="IPR051010">
    <property type="entry name" value="BCAA_transport"/>
</dbReference>